<dbReference type="InterPro" id="IPR045180">
    <property type="entry name" value="La_dom_prot"/>
</dbReference>
<protein>
    <recommendedName>
        <fullName evidence="5">HTH La-type RNA-binding domain-containing protein</fullName>
    </recommendedName>
</protein>
<dbReference type="PANTHER" id="PTHR22792">
    <property type="entry name" value="LUPUS LA PROTEIN-RELATED"/>
    <property type="match status" value="1"/>
</dbReference>
<keyword evidence="4" id="KW-1133">Transmembrane helix</keyword>
<comment type="caution">
    <text evidence="6">The sequence shown here is derived from an EMBL/GenBank/DDBJ whole genome shotgun (WGS) entry which is preliminary data.</text>
</comment>
<proteinExistence type="predicted"/>
<evidence type="ECO:0000256" key="2">
    <source>
        <dbReference type="PROSITE-ProRule" id="PRU00332"/>
    </source>
</evidence>
<keyword evidence="4" id="KW-0472">Membrane</keyword>
<reference evidence="6 7" key="1">
    <citation type="journal article" date="2023" name="Plants (Basel)">
        <title>Bridging the Gap: Combining Genomics and Transcriptomics Approaches to Understand Stylosanthes scabra, an Orphan Legume from the Brazilian Caatinga.</title>
        <authorList>
            <person name="Ferreira-Neto J.R.C."/>
            <person name="da Silva M.D."/>
            <person name="Binneck E."/>
            <person name="de Melo N.F."/>
            <person name="da Silva R.H."/>
            <person name="de Melo A.L.T.M."/>
            <person name="Pandolfi V."/>
            <person name="Bustamante F.O."/>
            <person name="Brasileiro-Vidal A.C."/>
            <person name="Benko-Iseppon A.M."/>
        </authorList>
    </citation>
    <scope>NUCLEOTIDE SEQUENCE [LARGE SCALE GENOMIC DNA]</scope>
    <source>
        <tissue evidence="6">Leaves</tissue>
    </source>
</reference>
<dbReference type="PANTHER" id="PTHR22792:SF101">
    <property type="entry name" value="LA-RELATED PROTEIN 1A"/>
    <property type="match status" value="1"/>
</dbReference>
<dbReference type="EMBL" id="JASCZI010121342">
    <property type="protein sequence ID" value="MED6161306.1"/>
    <property type="molecule type" value="Genomic_DNA"/>
</dbReference>
<accession>A0ABU6UMD0</accession>
<evidence type="ECO:0000313" key="6">
    <source>
        <dbReference type="EMBL" id="MED6161306.1"/>
    </source>
</evidence>
<organism evidence="6 7">
    <name type="scientific">Stylosanthes scabra</name>
    <dbReference type="NCBI Taxonomy" id="79078"/>
    <lineage>
        <taxon>Eukaryota</taxon>
        <taxon>Viridiplantae</taxon>
        <taxon>Streptophyta</taxon>
        <taxon>Embryophyta</taxon>
        <taxon>Tracheophyta</taxon>
        <taxon>Spermatophyta</taxon>
        <taxon>Magnoliopsida</taxon>
        <taxon>eudicotyledons</taxon>
        <taxon>Gunneridae</taxon>
        <taxon>Pentapetalae</taxon>
        <taxon>rosids</taxon>
        <taxon>fabids</taxon>
        <taxon>Fabales</taxon>
        <taxon>Fabaceae</taxon>
        <taxon>Papilionoideae</taxon>
        <taxon>50 kb inversion clade</taxon>
        <taxon>dalbergioids sensu lato</taxon>
        <taxon>Dalbergieae</taxon>
        <taxon>Pterocarpus clade</taxon>
        <taxon>Stylosanthes</taxon>
    </lineage>
</organism>
<dbReference type="Proteomes" id="UP001341840">
    <property type="component" value="Unassembled WGS sequence"/>
</dbReference>
<evidence type="ECO:0000256" key="4">
    <source>
        <dbReference type="SAM" id="Phobius"/>
    </source>
</evidence>
<dbReference type="PROSITE" id="PS50961">
    <property type="entry name" value="HTH_LA"/>
    <property type="match status" value="1"/>
</dbReference>
<dbReference type="InterPro" id="IPR036390">
    <property type="entry name" value="WH_DNA-bd_sf"/>
</dbReference>
<evidence type="ECO:0000259" key="5">
    <source>
        <dbReference type="PROSITE" id="PS50961"/>
    </source>
</evidence>
<feature type="domain" description="HTH La-type RNA-binding" evidence="5">
    <location>
        <begin position="24"/>
        <end position="113"/>
    </location>
</feature>
<feature type="region of interest" description="Disordered" evidence="3">
    <location>
        <begin position="116"/>
        <end position="153"/>
    </location>
</feature>
<keyword evidence="1 2" id="KW-0694">RNA-binding</keyword>
<name>A0ABU6UMD0_9FABA</name>
<dbReference type="Pfam" id="PF05383">
    <property type="entry name" value="La"/>
    <property type="match status" value="1"/>
</dbReference>
<evidence type="ECO:0000256" key="3">
    <source>
        <dbReference type="SAM" id="MobiDB-lite"/>
    </source>
</evidence>
<feature type="transmembrane region" description="Helical" evidence="4">
    <location>
        <begin position="274"/>
        <end position="295"/>
    </location>
</feature>
<feature type="region of interest" description="Disordered" evidence="3">
    <location>
        <begin position="170"/>
        <end position="194"/>
    </location>
</feature>
<gene>
    <name evidence="6" type="ORF">PIB30_059540</name>
</gene>
<evidence type="ECO:0000313" key="7">
    <source>
        <dbReference type="Proteomes" id="UP001341840"/>
    </source>
</evidence>
<feature type="compositionally biased region" description="Polar residues" evidence="3">
    <location>
        <begin position="184"/>
        <end position="194"/>
    </location>
</feature>
<keyword evidence="4" id="KW-0812">Transmembrane</keyword>
<dbReference type="CDD" id="cd07323">
    <property type="entry name" value="LAM"/>
    <property type="match status" value="1"/>
</dbReference>
<dbReference type="Gene3D" id="1.10.10.10">
    <property type="entry name" value="Winged helix-like DNA-binding domain superfamily/Winged helix DNA-binding domain"/>
    <property type="match status" value="1"/>
</dbReference>
<dbReference type="SUPFAM" id="SSF46785">
    <property type="entry name" value="Winged helix' DNA-binding domain"/>
    <property type="match status" value="1"/>
</dbReference>
<evidence type="ECO:0000256" key="1">
    <source>
        <dbReference type="ARBA" id="ARBA00022884"/>
    </source>
</evidence>
<feature type="compositionally biased region" description="Polar residues" evidence="3">
    <location>
        <begin position="116"/>
        <end position="129"/>
    </location>
</feature>
<dbReference type="InterPro" id="IPR006630">
    <property type="entry name" value="La_HTH"/>
</dbReference>
<sequence length="296" mass="33282">MAHPGAIRGPPPRHFVPYPVNPASQSLPPETSRLLTSEPFLGSDENLQNDHYLISLMDDQGWVPISIVAGFKRVKKMSTDIPFILDALQSSDVVEVQGEKIRTCNNWSKWIRGSSGNLGSSAEQAQPSQVLEDAVKSSENTEVDGDKTKDISEANFKDAAQNDIQSKTDTLQSSHLNHEHYTESHCSNNNSDAATGQRVKYSNYNTNKSNLSFYYKETEAKIFDDTETGNADVSVDTDVRDLSNDFGHTFMLDEEIELEQKMQKKTEISSPRRYFTVTIYSCLLIYIFPVLFSLFF</sequence>
<feature type="compositionally biased region" description="Basic and acidic residues" evidence="3">
    <location>
        <begin position="144"/>
        <end position="153"/>
    </location>
</feature>
<dbReference type="SMART" id="SM00715">
    <property type="entry name" value="LA"/>
    <property type="match status" value="1"/>
</dbReference>
<keyword evidence="7" id="KW-1185">Reference proteome</keyword>
<dbReference type="InterPro" id="IPR036388">
    <property type="entry name" value="WH-like_DNA-bd_sf"/>
</dbReference>